<dbReference type="HOGENOM" id="CLU_044864_2_0_11"/>
<dbReference type="InterPro" id="IPR015813">
    <property type="entry name" value="Pyrv/PenolPyrv_kinase-like_dom"/>
</dbReference>
<dbReference type="SUPFAM" id="SSF51621">
    <property type="entry name" value="Phosphoenolpyruvate/pyruvate domain"/>
    <property type="match status" value="1"/>
</dbReference>
<comment type="cofactor">
    <cofactor evidence="1">
        <name>Mg(2+)</name>
        <dbReference type="ChEBI" id="CHEBI:18420"/>
    </cofactor>
</comment>
<evidence type="ECO:0000256" key="1">
    <source>
        <dbReference type="ARBA" id="ARBA00001946"/>
    </source>
</evidence>
<protein>
    <submittedName>
        <fullName evidence="5">Citrate lyase beta chain</fullName>
        <ecNumber evidence="5">4.1.3.6</ecNumber>
    </submittedName>
</protein>
<dbReference type="InterPro" id="IPR005000">
    <property type="entry name" value="Aldolase/citrate-lyase_domain"/>
</dbReference>
<evidence type="ECO:0000259" key="4">
    <source>
        <dbReference type="Pfam" id="PF03328"/>
    </source>
</evidence>
<dbReference type="STRING" id="288705.RSal33209_0935"/>
<keyword evidence="6" id="KW-1185">Reference proteome</keyword>
<dbReference type="EC" id="4.1.3.6" evidence="5"/>
<accession>A9WNE9</accession>
<proteinExistence type="predicted"/>
<dbReference type="EMBL" id="CP000910">
    <property type="protein sequence ID" value="ABY22676.1"/>
    <property type="molecule type" value="Genomic_DNA"/>
</dbReference>
<keyword evidence="5" id="KW-0456">Lyase</keyword>
<dbReference type="AlphaFoldDB" id="A9WNE9"/>
<sequence>MKIFFAATPFRPFSTSSGSRKSQLSRLQRYGRYMSSPTEAYGDTGLANQSKPLTSPLPRIRNVPAEIARSWLLVPATQPATFDAAVASRADAVVLDIEDAVDPSHKSSARSDVIQWLQNGGEAWVRINDASSDFWADDVAGLRGTPGLQGVMLAKTESAEQVKETYHRLDGKTRVLALVESAVGIEEANNIARAEGAFRLAFGSGDFRRDTGMAADREAMAYPRAKLVVASRVGNLPGPIDGPTVGTNHPILREQSAITVSMGMTGKLCLQSDQTTVINEVISPAPSDVVWATDFMADFNARGGVIRDGSDLPRLGRAEKILKLALAFGVQPAS</sequence>
<dbReference type="GO" id="GO:0006107">
    <property type="term" value="P:oxaloacetate metabolic process"/>
    <property type="evidence" value="ECO:0007669"/>
    <property type="project" value="TreeGrafter"/>
</dbReference>
<dbReference type="InterPro" id="IPR040442">
    <property type="entry name" value="Pyrv_kinase-like_dom_sf"/>
</dbReference>
<dbReference type="PANTHER" id="PTHR32308:SF10">
    <property type="entry name" value="CITRATE LYASE SUBUNIT BETA"/>
    <property type="match status" value="1"/>
</dbReference>
<gene>
    <name evidence="5" type="ordered locus">RSal33209_0935</name>
</gene>
<dbReference type="PANTHER" id="PTHR32308">
    <property type="entry name" value="LYASE BETA SUBUNIT, PUTATIVE (AFU_ORTHOLOGUE AFUA_4G13030)-RELATED"/>
    <property type="match status" value="1"/>
</dbReference>
<evidence type="ECO:0000313" key="6">
    <source>
        <dbReference type="Proteomes" id="UP000002007"/>
    </source>
</evidence>
<dbReference type="Gene3D" id="3.20.20.60">
    <property type="entry name" value="Phosphoenolpyruvate-binding domains"/>
    <property type="match status" value="1"/>
</dbReference>
<evidence type="ECO:0000256" key="3">
    <source>
        <dbReference type="ARBA" id="ARBA00022842"/>
    </source>
</evidence>
<organism evidence="5 6">
    <name type="scientific">Renibacterium salmoninarum (strain ATCC 33209 / DSM 20767 / JCM 11484 / NBRC 15589 / NCIMB 2235)</name>
    <dbReference type="NCBI Taxonomy" id="288705"/>
    <lineage>
        <taxon>Bacteria</taxon>
        <taxon>Bacillati</taxon>
        <taxon>Actinomycetota</taxon>
        <taxon>Actinomycetes</taxon>
        <taxon>Micrococcales</taxon>
        <taxon>Micrococcaceae</taxon>
        <taxon>Renibacterium</taxon>
    </lineage>
</organism>
<keyword evidence="2" id="KW-0479">Metal-binding</keyword>
<dbReference type="Proteomes" id="UP000002007">
    <property type="component" value="Chromosome"/>
</dbReference>
<keyword evidence="3" id="KW-0460">Magnesium</keyword>
<dbReference type="GO" id="GO:0000287">
    <property type="term" value="F:magnesium ion binding"/>
    <property type="evidence" value="ECO:0007669"/>
    <property type="project" value="TreeGrafter"/>
</dbReference>
<dbReference type="GO" id="GO:0008815">
    <property type="term" value="F:citrate (pro-3S)-lyase activity"/>
    <property type="evidence" value="ECO:0007669"/>
    <property type="project" value="UniProtKB-EC"/>
</dbReference>
<evidence type="ECO:0000256" key="2">
    <source>
        <dbReference type="ARBA" id="ARBA00022723"/>
    </source>
</evidence>
<dbReference type="eggNOG" id="COG2301">
    <property type="taxonomic scope" value="Bacteria"/>
</dbReference>
<evidence type="ECO:0000313" key="5">
    <source>
        <dbReference type="EMBL" id="ABY22676.1"/>
    </source>
</evidence>
<name>A9WNE9_RENSM</name>
<dbReference type="KEGG" id="rsa:RSal33209_0935"/>
<reference evidence="6" key="1">
    <citation type="journal article" date="2008" name="J. Bacteriol.">
        <title>Genome sequence of the fish pathogen Renibacterium salmoninarum suggests reductive evolution away from an environmental Arthrobacter ancestor.</title>
        <authorList>
            <person name="Wiens G.D."/>
            <person name="Rockey D.D."/>
            <person name="Wu Z."/>
            <person name="Chang J."/>
            <person name="Levy R."/>
            <person name="Crane S."/>
            <person name="Chen D.S."/>
            <person name="Capri G.R."/>
            <person name="Burnett J.R."/>
            <person name="Sudheesh P.S."/>
            <person name="Schipma M.J."/>
            <person name="Burd H."/>
            <person name="Bhattacharyya A."/>
            <person name="Rhodes L.D."/>
            <person name="Kaul R."/>
            <person name="Strom M.S."/>
        </authorList>
    </citation>
    <scope>NUCLEOTIDE SEQUENCE [LARGE SCALE GENOMIC DNA]</scope>
    <source>
        <strain evidence="6">ATCC 33209 / DSM 20767 / JCM 11484 / NBRC 15589 / NCIMB 2235</strain>
    </source>
</reference>
<feature type="domain" description="HpcH/HpaI aldolase/citrate lyase" evidence="4">
    <location>
        <begin position="69"/>
        <end position="270"/>
    </location>
</feature>
<dbReference type="Pfam" id="PF03328">
    <property type="entry name" value="HpcH_HpaI"/>
    <property type="match status" value="1"/>
</dbReference>